<protein>
    <submittedName>
        <fullName evidence="2">Uncharacterized protein</fullName>
    </submittedName>
</protein>
<dbReference type="AlphaFoldDB" id="A0AAD7JTB1"/>
<proteinExistence type="predicted"/>
<feature type="region of interest" description="Disordered" evidence="1">
    <location>
        <begin position="23"/>
        <end position="55"/>
    </location>
</feature>
<evidence type="ECO:0000313" key="3">
    <source>
        <dbReference type="Proteomes" id="UP001215280"/>
    </source>
</evidence>
<comment type="caution">
    <text evidence="2">The sequence shown here is derived from an EMBL/GenBank/DDBJ whole genome shotgun (WGS) entry which is preliminary data.</text>
</comment>
<organism evidence="2 3">
    <name type="scientific">Mycena maculata</name>
    <dbReference type="NCBI Taxonomy" id="230809"/>
    <lineage>
        <taxon>Eukaryota</taxon>
        <taxon>Fungi</taxon>
        <taxon>Dikarya</taxon>
        <taxon>Basidiomycota</taxon>
        <taxon>Agaricomycotina</taxon>
        <taxon>Agaricomycetes</taxon>
        <taxon>Agaricomycetidae</taxon>
        <taxon>Agaricales</taxon>
        <taxon>Marasmiineae</taxon>
        <taxon>Mycenaceae</taxon>
        <taxon>Mycena</taxon>
    </lineage>
</organism>
<feature type="compositionally biased region" description="Polar residues" evidence="1">
    <location>
        <begin position="42"/>
        <end position="54"/>
    </location>
</feature>
<feature type="compositionally biased region" description="Basic and acidic residues" evidence="1">
    <location>
        <begin position="239"/>
        <end position="250"/>
    </location>
</feature>
<feature type="compositionally biased region" description="Basic residues" evidence="1">
    <location>
        <begin position="121"/>
        <end position="131"/>
    </location>
</feature>
<gene>
    <name evidence="2" type="ORF">DFH07DRAFT_768998</name>
</gene>
<dbReference type="Proteomes" id="UP001215280">
    <property type="component" value="Unassembled WGS sequence"/>
</dbReference>
<keyword evidence="3" id="KW-1185">Reference proteome</keyword>
<dbReference type="EMBL" id="JARJLG010000026">
    <property type="protein sequence ID" value="KAJ7769089.1"/>
    <property type="molecule type" value="Genomic_DNA"/>
</dbReference>
<evidence type="ECO:0000256" key="1">
    <source>
        <dbReference type="SAM" id="MobiDB-lite"/>
    </source>
</evidence>
<name>A0AAD7JTB1_9AGAR</name>
<accession>A0AAD7JTB1</accession>
<evidence type="ECO:0000313" key="2">
    <source>
        <dbReference type="EMBL" id="KAJ7769089.1"/>
    </source>
</evidence>
<reference evidence="2" key="1">
    <citation type="submission" date="2023-03" db="EMBL/GenBank/DDBJ databases">
        <title>Massive genome expansion in bonnet fungi (Mycena s.s.) driven by repeated elements and novel gene families across ecological guilds.</title>
        <authorList>
            <consortium name="Lawrence Berkeley National Laboratory"/>
            <person name="Harder C.B."/>
            <person name="Miyauchi S."/>
            <person name="Viragh M."/>
            <person name="Kuo A."/>
            <person name="Thoen E."/>
            <person name="Andreopoulos B."/>
            <person name="Lu D."/>
            <person name="Skrede I."/>
            <person name="Drula E."/>
            <person name="Henrissat B."/>
            <person name="Morin E."/>
            <person name="Kohler A."/>
            <person name="Barry K."/>
            <person name="LaButti K."/>
            <person name="Morin E."/>
            <person name="Salamov A."/>
            <person name="Lipzen A."/>
            <person name="Mereny Z."/>
            <person name="Hegedus B."/>
            <person name="Baldrian P."/>
            <person name="Stursova M."/>
            <person name="Weitz H."/>
            <person name="Taylor A."/>
            <person name="Grigoriev I.V."/>
            <person name="Nagy L.G."/>
            <person name="Martin F."/>
            <person name="Kauserud H."/>
        </authorList>
    </citation>
    <scope>NUCLEOTIDE SEQUENCE</scope>
    <source>
        <strain evidence="2">CBHHK188m</strain>
    </source>
</reference>
<feature type="region of interest" description="Disordered" evidence="1">
    <location>
        <begin position="305"/>
        <end position="350"/>
    </location>
</feature>
<sequence length="498" mass="54021">MYTLKTRKEPFVLNMIVSQCRQMRRQEEGGGGGRRQRRNEPLSITSHPSTNQKTNNDEHFGVFILWYSQFKYDLLPEPQDKKILKEYKFHLNDSTAIGYSQKLLPFFRQLKDSVLIENNPHAHRQRERARARSWPSAPPLPAPAKPAHCGLKATAEPQSEDEPAALSNHVAGARPRSSRRRRARSGVPHQHLPSRLRLFQHLHAQHNQHRQERSESSTSDGSTGAGLGDAALQRGTWPRGKERVRHTGEQRRSRALCRCLHPCFPAPRCPAAAPCCPCHVPCRHRSSPPRHLCNCHFHCRSSLPTPPATAAGQRGGKESRSGGSGAARSGEARTDALARSAQRGMRGSSRGAVWAAAEAGGGAVRSGDGCCGAGGKAGKQGGVGGAHQRSARDPPLCGIVSTDAEQPASLARRVASCRFRACAIPGAATDNLLYKPVKRGEAVDPVDVQAVGRERVGFIDVVDISEAWGRGGVGGEQEQARAVVVDSRHAGATKWGSD</sequence>
<feature type="compositionally biased region" description="Basic residues" evidence="1">
    <location>
        <begin position="192"/>
        <end position="208"/>
    </location>
</feature>
<feature type="region of interest" description="Disordered" evidence="1">
    <location>
        <begin position="120"/>
        <end position="250"/>
    </location>
</feature>